<protein>
    <recommendedName>
        <fullName evidence="4">Replication protein A OB domain-containing protein</fullName>
    </recommendedName>
</protein>
<accession>A0AAV2FDA4</accession>
<keyword evidence="3" id="KW-1185">Reference proteome</keyword>
<feature type="region of interest" description="Disordered" evidence="1">
    <location>
        <begin position="562"/>
        <end position="604"/>
    </location>
</feature>
<evidence type="ECO:0000256" key="1">
    <source>
        <dbReference type="SAM" id="MobiDB-lite"/>
    </source>
</evidence>
<gene>
    <name evidence="2" type="ORF">LTRI10_LOCUS36609</name>
</gene>
<dbReference type="AlphaFoldDB" id="A0AAV2FDA4"/>
<evidence type="ECO:0000313" key="3">
    <source>
        <dbReference type="Proteomes" id="UP001497516"/>
    </source>
</evidence>
<dbReference type="Gene3D" id="2.40.50.140">
    <property type="entry name" value="Nucleic acid-binding proteins"/>
    <property type="match status" value="2"/>
</dbReference>
<feature type="region of interest" description="Disordered" evidence="1">
    <location>
        <begin position="624"/>
        <end position="682"/>
    </location>
</feature>
<reference evidence="2 3" key="1">
    <citation type="submission" date="2024-04" db="EMBL/GenBank/DDBJ databases">
        <authorList>
            <person name="Fracassetti M."/>
        </authorList>
    </citation>
    <scope>NUCLEOTIDE SEQUENCE [LARGE SCALE GENOMIC DNA]</scope>
</reference>
<dbReference type="PANTHER" id="PTHR47165">
    <property type="entry name" value="OS03G0429900 PROTEIN"/>
    <property type="match status" value="1"/>
</dbReference>
<dbReference type="EMBL" id="OZ034819">
    <property type="protein sequence ID" value="CAL1396228.1"/>
    <property type="molecule type" value="Genomic_DNA"/>
</dbReference>
<name>A0AAV2FDA4_9ROSI</name>
<organism evidence="2 3">
    <name type="scientific">Linum trigynum</name>
    <dbReference type="NCBI Taxonomy" id="586398"/>
    <lineage>
        <taxon>Eukaryota</taxon>
        <taxon>Viridiplantae</taxon>
        <taxon>Streptophyta</taxon>
        <taxon>Embryophyta</taxon>
        <taxon>Tracheophyta</taxon>
        <taxon>Spermatophyta</taxon>
        <taxon>Magnoliopsida</taxon>
        <taxon>eudicotyledons</taxon>
        <taxon>Gunneridae</taxon>
        <taxon>Pentapetalae</taxon>
        <taxon>rosids</taxon>
        <taxon>fabids</taxon>
        <taxon>Malpighiales</taxon>
        <taxon>Linaceae</taxon>
        <taxon>Linum</taxon>
    </lineage>
</organism>
<evidence type="ECO:0000313" key="2">
    <source>
        <dbReference type="EMBL" id="CAL1396228.1"/>
    </source>
</evidence>
<dbReference type="PANTHER" id="PTHR47165:SF4">
    <property type="entry name" value="OS03G0429900 PROTEIN"/>
    <property type="match status" value="1"/>
</dbReference>
<sequence length="709" mass="76012">MAGEVSRGYQNLQLLYSLGRRNGYSDSRCFASMAAGIRRNLSVGKIYVVKSFGLSNPLNQYRPCSFDLALGLSLSTSFQACSLPAESFPVDAYEFVSFSQLSMRAGNHRFLTDVVGRLHSISGISHKITNNGPAVKQTVIIEDESGANVTITLWDEFSAVLDHVALTQADSIEAVILAFGGLLVNKLGDVFFPLECMYLYRGCARNVDDYILSSSAGTRIAVNPPVPKAYYLASRFAEKHEVVESLPVEFATAADATADADRRTKSLDQLLALSRTNSSLEEKYRCDGVIVDVESSTPWYYISCKLWSRAVSKRRDNTCWCPKDWQLEEEQTRVNYKLQLTLRDDTCEARFILMGGCAHALVNVSAAHLAQRFPHRPGQLPPQLHQLRGQYVKFDCKLPLPGPTSFSLGEFRVTQVVPLDDPTVVGNLLEFSSQSPLSSPATAVPSLTMGAASVAGGSSTSSRVAKGKEKVSGPLLTMVSAAPFSITEGADEAVSTIFEDLYIPPHTNVESEGTVAGPQILGGSHFLGISAQIVSNPAAAAVPVPSSAQSCTPSARFIPSMITKRTSRIDESASPEDVSRGSLTSAAKILKPSPESSPGKTSGLAAGSSLASLLVSPLAKVKVEKSDDVEAPPLPQGGSSQAGAEMEGGSPVDSQKNPTAKRALFKSNASEEKKGSVSDSNTIFKGKEIALPDFETVGLQEYNDPYFFS</sequence>
<dbReference type="InterPro" id="IPR012340">
    <property type="entry name" value="NA-bd_OB-fold"/>
</dbReference>
<evidence type="ECO:0008006" key="4">
    <source>
        <dbReference type="Google" id="ProtNLM"/>
    </source>
</evidence>
<dbReference type="Proteomes" id="UP001497516">
    <property type="component" value="Chromosome 6"/>
</dbReference>
<dbReference type="SUPFAM" id="SSF50249">
    <property type="entry name" value="Nucleic acid-binding proteins"/>
    <property type="match status" value="2"/>
</dbReference>
<proteinExistence type="predicted"/>